<dbReference type="VEuPathDB" id="FungiDB:MFRU_013g00960"/>
<dbReference type="SUPFAM" id="SSF49503">
    <property type="entry name" value="Cupredoxins"/>
    <property type="match status" value="1"/>
</dbReference>
<evidence type="ECO:0000313" key="4">
    <source>
        <dbReference type="Proteomes" id="UP000322873"/>
    </source>
</evidence>
<keyword evidence="1" id="KW-1133">Transmembrane helix</keyword>
<dbReference type="Proteomes" id="UP000322873">
    <property type="component" value="Unassembled WGS sequence"/>
</dbReference>
<sequence length="242" mass="23806">MHFSKAVLLLGAFPLTLAAYGAADASPSSAVKASTTTSTSPSDPTHTILVGAGGQLTFSPNETKADVNTTLEFHFYPQTHSVAQAAFASPCNGTGFFSGPITTTSSDGNSSVFSVLVNDTKPIWFYCGFARHCENGMVGAVNIPTDNSKTLAQFAAAAKKLNGDATKNPPGLVGGTFAPAKAESSGSSSGSGASATSTSALGSSATGSSTAASASSSSGAGLMGVGWVTFAGAVGVAGLLGM</sequence>
<evidence type="ECO:0008006" key="5">
    <source>
        <dbReference type="Google" id="ProtNLM"/>
    </source>
</evidence>
<evidence type="ECO:0000313" key="3">
    <source>
        <dbReference type="EMBL" id="KAA8564506.1"/>
    </source>
</evidence>
<feature type="signal peptide" evidence="2">
    <location>
        <begin position="1"/>
        <end position="18"/>
    </location>
</feature>
<dbReference type="AlphaFoldDB" id="A0A5M9JA31"/>
<dbReference type="EMBL" id="VICG01000015">
    <property type="protein sequence ID" value="KAA8564506.1"/>
    <property type="molecule type" value="Genomic_DNA"/>
</dbReference>
<keyword evidence="2" id="KW-0732">Signal</keyword>
<accession>A0A5M9JA31</accession>
<organism evidence="3 4">
    <name type="scientific">Monilinia fructicola</name>
    <name type="common">Brown rot fungus</name>
    <name type="synonym">Ciboria fructicola</name>
    <dbReference type="NCBI Taxonomy" id="38448"/>
    <lineage>
        <taxon>Eukaryota</taxon>
        <taxon>Fungi</taxon>
        <taxon>Dikarya</taxon>
        <taxon>Ascomycota</taxon>
        <taxon>Pezizomycotina</taxon>
        <taxon>Leotiomycetes</taxon>
        <taxon>Helotiales</taxon>
        <taxon>Sclerotiniaceae</taxon>
        <taxon>Monilinia</taxon>
    </lineage>
</organism>
<dbReference type="PANTHER" id="PTHR34883:SF20">
    <property type="entry name" value="PHYTOCYANIN DOMAIN-CONTAINING PROTEIN"/>
    <property type="match status" value="1"/>
</dbReference>
<dbReference type="PANTHER" id="PTHR34883">
    <property type="entry name" value="SERINE-RICH PROTEIN, PUTATIVE-RELATED-RELATED"/>
    <property type="match status" value="1"/>
</dbReference>
<dbReference type="Gene3D" id="2.60.40.420">
    <property type="entry name" value="Cupredoxins - blue copper proteins"/>
    <property type="match status" value="1"/>
</dbReference>
<proteinExistence type="predicted"/>
<dbReference type="InterPro" id="IPR008972">
    <property type="entry name" value="Cupredoxin"/>
</dbReference>
<keyword evidence="4" id="KW-1185">Reference proteome</keyword>
<dbReference type="InterPro" id="IPR052953">
    <property type="entry name" value="Ser-rich/MCO-related"/>
</dbReference>
<feature type="chain" id="PRO_5024430110" description="Phytocyanin domain-containing protein" evidence="2">
    <location>
        <begin position="19"/>
        <end position="242"/>
    </location>
</feature>
<gene>
    <name evidence="3" type="ORF">EYC84_011432</name>
</gene>
<evidence type="ECO:0000256" key="1">
    <source>
        <dbReference type="SAM" id="Phobius"/>
    </source>
</evidence>
<protein>
    <recommendedName>
        <fullName evidence="5">Phytocyanin domain-containing protein</fullName>
    </recommendedName>
</protein>
<evidence type="ECO:0000256" key="2">
    <source>
        <dbReference type="SAM" id="SignalP"/>
    </source>
</evidence>
<reference evidence="3 4" key="1">
    <citation type="submission" date="2019-06" db="EMBL/GenBank/DDBJ databases">
        <title>Genome Sequence of the Brown Rot Fungal Pathogen Monilinia fructicola.</title>
        <authorList>
            <person name="De Miccolis Angelini R.M."/>
            <person name="Landi L."/>
            <person name="Abate D."/>
            <person name="Pollastro S."/>
            <person name="Romanazzi G."/>
            <person name="Faretra F."/>
        </authorList>
    </citation>
    <scope>NUCLEOTIDE SEQUENCE [LARGE SCALE GENOMIC DNA]</scope>
    <source>
        <strain evidence="3 4">Mfrc123</strain>
    </source>
</reference>
<name>A0A5M9JA31_MONFR</name>
<comment type="caution">
    <text evidence="3">The sequence shown here is derived from an EMBL/GenBank/DDBJ whole genome shotgun (WGS) entry which is preliminary data.</text>
</comment>
<keyword evidence="1" id="KW-0472">Membrane</keyword>
<keyword evidence="1" id="KW-0812">Transmembrane</keyword>
<feature type="transmembrane region" description="Helical" evidence="1">
    <location>
        <begin position="219"/>
        <end position="240"/>
    </location>
</feature>